<dbReference type="STRING" id="1193729.A1OE_964"/>
<gene>
    <name evidence="1" type="ORF">A1OE_964</name>
</gene>
<sequence>MFLLERNINTILQCKKLIFNYLRVFKKRKMLAIIYSLIK</sequence>
<name>K7YHS7_9PROT</name>
<dbReference type="EMBL" id="CP003539">
    <property type="protein sequence ID" value="AFX99145.1"/>
    <property type="molecule type" value="Genomic_DNA"/>
</dbReference>
<protein>
    <submittedName>
        <fullName evidence="1">Uncharacterized protein</fullName>
    </submittedName>
</protein>
<keyword evidence="2" id="KW-1185">Reference proteome</keyword>
<reference evidence="1 2" key="1">
    <citation type="journal article" date="2012" name="Proc. Natl. Acad. Sci. U.S.A.">
        <title>Genome streamlining and chemical defense in a coral reef symbiosis.</title>
        <authorList>
            <person name="Kwan J.C."/>
            <person name="Donia M.S."/>
            <person name="Han A.W."/>
            <person name="Hirose E."/>
            <person name="Haygood M.G."/>
            <person name="Schmidt E.W."/>
        </authorList>
    </citation>
    <scope>NUCLEOTIDE SEQUENCE [LARGE SCALE GENOMIC DNA]</scope>
    <source>
        <strain evidence="1 2">L2</strain>
    </source>
</reference>
<organism evidence="1 2">
    <name type="scientific">Candidatus Endolissoclinum faulkneri L2</name>
    <dbReference type="NCBI Taxonomy" id="1193729"/>
    <lineage>
        <taxon>Bacteria</taxon>
        <taxon>Pseudomonadati</taxon>
        <taxon>Pseudomonadota</taxon>
        <taxon>Alphaproteobacteria</taxon>
        <taxon>Rhodospirillales</taxon>
        <taxon>Rhodospirillaceae</taxon>
        <taxon>Candidatus Endolissoclinum</taxon>
    </lineage>
</organism>
<dbReference type="HOGENOM" id="CLU_3306454_0_0_5"/>
<accession>K7YHS7</accession>
<evidence type="ECO:0000313" key="1">
    <source>
        <dbReference type="EMBL" id="AFX99145.1"/>
    </source>
</evidence>
<dbReference type="AlphaFoldDB" id="K7YHS7"/>
<dbReference type="Proteomes" id="UP000010077">
    <property type="component" value="Chromosome"/>
</dbReference>
<proteinExistence type="predicted"/>
<dbReference type="KEGG" id="thal:A1OE_964"/>
<evidence type="ECO:0000313" key="2">
    <source>
        <dbReference type="Proteomes" id="UP000010077"/>
    </source>
</evidence>